<protein>
    <submittedName>
        <fullName evidence="2">Crp/Fnr family transcriptional regulator</fullName>
    </submittedName>
</protein>
<dbReference type="Gene3D" id="1.10.10.10">
    <property type="entry name" value="Winged helix-like DNA-binding domain superfamily/Winged helix DNA-binding domain"/>
    <property type="match status" value="1"/>
</dbReference>
<evidence type="ECO:0000313" key="3">
    <source>
        <dbReference type="Proteomes" id="UP000548787"/>
    </source>
</evidence>
<keyword evidence="1" id="KW-0010">Activator</keyword>
<dbReference type="InterPro" id="IPR036388">
    <property type="entry name" value="WH-like_DNA-bd_sf"/>
</dbReference>
<accession>A0A7W1YFL6</accession>
<dbReference type="InterPro" id="IPR014710">
    <property type="entry name" value="RmlC-like_jellyroll"/>
</dbReference>
<dbReference type="InterPro" id="IPR018490">
    <property type="entry name" value="cNMP-bd_dom_sf"/>
</dbReference>
<dbReference type="InterPro" id="IPR036390">
    <property type="entry name" value="WH_DNA-bd_sf"/>
</dbReference>
<dbReference type="SUPFAM" id="SSF51206">
    <property type="entry name" value="cAMP-binding domain-like"/>
    <property type="match status" value="1"/>
</dbReference>
<dbReference type="AlphaFoldDB" id="A0A7W1YFL6"/>
<reference evidence="2 3" key="2">
    <citation type="submission" date="2020-08" db="EMBL/GenBank/DDBJ databases">
        <title>Listeria ohnekaius sp. nov. and Listeria portnoyii sp. nov. isolated from non-agricultural and natural environments.</title>
        <authorList>
            <person name="Weller D."/>
            <person name="Belias A.M."/>
            <person name="Liao J."/>
            <person name="Guo S."/>
            <person name="Orsi R.H."/>
            <person name="Wiedmann M."/>
        </authorList>
    </citation>
    <scope>NUCLEOTIDE SEQUENCE [LARGE SCALE GENOMIC DNA]</scope>
    <source>
        <strain evidence="2 3">FSL W9-0585</strain>
    </source>
</reference>
<dbReference type="Proteomes" id="UP000548787">
    <property type="component" value="Unassembled WGS sequence"/>
</dbReference>
<sequence>MSRVSNFPNFDEYVDTLKVVKSHPDFYGFARERRIKQGEAITQNNMGTNLLAIEEGIIKLGYRKNEDKVVFQYFLHPGDFCILPEYVGDVPADLIYEPVTDVLGWEIDSLFFQMVLSEKDPQNSILIQHFLGTRRRFFRASIRANLTAKQRIYFNLQLLMDMGFHVNSNCIELPDFINYVVLADMSNVSKSLVASVLQILKTEGILISSEKPWIITNVKKFQELMVQEEIPIDAVK</sequence>
<reference evidence="2 3" key="1">
    <citation type="submission" date="2020-05" db="EMBL/GenBank/DDBJ databases">
        <authorList>
            <person name="Carlin C.R."/>
        </authorList>
    </citation>
    <scope>NUCLEOTIDE SEQUENCE [LARGE SCALE GENOMIC DNA]</scope>
    <source>
        <strain evidence="2 3">FSL W9-0585</strain>
    </source>
</reference>
<proteinExistence type="predicted"/>
<name>A0A7W1YFL6_9LIST</name>
<evidence type="ECO:0000313" key="2">
    <source>
        <dbReference type="EMBL" id="MBA3925699.1"/>
    </source>
</evidence>
<dbReference type="SUPFAM" id="SSF46785">
    <property type="entry name" value="Winged helix' DNA-binding domain"/>
    <property type="match status" value="1"/>
</dbReference>
<organism evidence="2 3">
    <name type="scientific">Listeria rustica</name>
    <dbReference type="NCBI Taxonomy" id="2713503"/>
    <lineage>
        <taxon>Bacteria</taxon>
        <taxon>Bacillati</taxon>
        <taxon>Bacillota</taxon>
        <taxon>Bacilli</taxon>
        <taxon>Bacillales</taxon>
        <taxon>Listeriaceae</taxon>
        <taxon>Listeria</taxon>
    </lineage>
</organism>
<evidence type="ECO:0000256" key="1">
    <source>
        <dbReference type="ARBA" id="ARBA00023159"/>
    </source>
</evidence>
<dbReference type="EMBL" id="JABJVM010000003">
    <property type="protein sequence ID" value="MBA3925699.1"/>
    <property type="molecule type" value="Genomic_DNA"/>
</dbReference>
<comment type="caution">
    <text evidence="2">The sequence shown here is derived from an EMBL/GenBank/DDBJ whole genome shotgun (WGS) entry which is preliminary data.</text>
</comment>
<dbReference type="Gene3D" id="2.60.120.10">
    <property type="entry name" value="Jelly Rolls"/>
    <property type="match status" value="1"/>
</dbReference>
<gene>
    <name evidence="2" type="ORF">HPK16_05015</name>
</gene>
<dbReference type="RefSeq" id="WP_181675910.1">
    <property type="nucleotide sequence ID" value="NZ_JABJVM010000003.1"/>
</dbReference>
<keyword evidence="3" id="KW-1185">Reference proteome</keyword>